<keyword evidence="2" id="KW-1185">Reference proteome</keyword>
<dbReference type="RefSeq" id="WP_020634516.1">
    <property type="nucleotide sequence ID" value="NZ_KB913032.1"/>
</dbReference>
<sequence length="172" mass="18371">MKHTARRAHTIARDLLSLTRSGEADRLATALVSIASSHGRGPALGDVVGRLVDTFSLAAKDRRRSLRIGEPFTLRLRDPAGLTVRPDKLDPGVAAIVRAIAASVRDDRATCADQIGEACENADLAQRIRVLAHCLVWTSDFLSTDTTAYPPVLSCLKGSLPASSTVDIARFG</sequence>
<organism evidence="1 2">
    <name type="scientific">Amycolatopsis alba DSM 44262</name>
    <dbReference type="NCBI Taxonomy" id="1125972"/>
    <lineage>
        <taxon>Bacteria</taxon>
        <taxon>Bacillati</taxon>
        <taxon>Actinomycetota</taxon>
        <taxon>Actinomycetes</taxon>
        <taxon>Pseudonocardiales</taxon>
        <taxon>Pseudonocardiaceae</taxon>
        <taxon>Amycolatopsis</taxon>
    </lineage>
</organism>
<reference evidence="1 2" key="1">
    <citation type="submission" date="2017-07" db="EMBL/GenBank/DDBJ databases">
        <title>Amycolatopsis alba DSM 44262 Genome sequencing and assembly.</title>
        <authorList>
            <person name="Kaur N."/>
            <person name="Mayilraj S."/>
        </authorList>
    </citation>
    <scope>NUCLEOTIDE SEQUENCE [LARGE SCALE GENOMIC DNA]</scope>
    <source>
        <strain evidence="1 2">DSM 44262</strain>
    </source>
</reference>
<gene>
    <name evidence="1" type="ORF">CFP75_27640</name>
</gene>
<protein>
    <submittedName>
        <fullName evidence="1">Uncharacterized protein</fullName>
    </submittedName>
</protein>
<dbReference type="Proteomes" id="UP000215563">
    <property type="component" value="Unassembled WGS sequence"/>
</dbReference>
<name>A0A229RIQ2_AMYAL</name>
<dbReference type="AlphaFoldDB" id="A0A229RIQ2"/>
<proteinExistence type="predicted"/>
<dbReference type="OrthoDB" id="3635305at2"/>
<evidence type="ECO:0000313" key="2">
    <source>
        <dbReference type="Proteomes" id="UP000215563"/>
    </source>
</evidence>
<comment type="caution">
    <text evidence="1">The sequence shown here is derived from an EMBL/GenBank/DDBJ whole genome shotgun (WGS) entry which is preliminary data.</text>
</comment>
<evidence type="ECO:0000313" key="1">
    <source>
        <dbReference type="EMBL" id="OXM46351.1"/>
    </source>
</evidence>
<dbReference type="EMBL" id="NMQU01000090">
    <property type="protein sequence ID" value="OXM46351.1"/>
    <property type="molecule type" value="Genomic_DNA"/>
</dbReference>
<accession>A0A229RIQ2</accession>